<dbReference type="Pfam" id="PF07676">
    <property type="entry name" value="PD40"/>
    <property type="match status" value="1"/>
</dbReference>
<evidence type="ECO:0000313" key="1">
    <source>
        <dbReference type="EMBL" id="SEE57696.1"/>
    </source>
</evidence>
<evidence type="ECO:0000313" key="2">
    <source>
        <dbReference type="Proteomes" id="UP000183071"/>
    </source>
</evidence>
<name>A0A1H5JYS0_9FLAO</name>
<dbReference type="Proteomes" id="UP000183071">
    <property type="component" value="Unassembled WGS sequence"/>
</dbReference>
<organism evidence="1 2">
    <name type="scientific">Polaribacter dokdonensis DSW-5</name>
    <dbReference type="NCBI Taxonomy" id="1300348"/>
    <lineage>
        <taxon>Bacteria</taxon>
        <taxon>Pseudomonadati</taxon>
        <taxon>Bacteroidota</taxon>
        <taxon>Flavobacteriia</taxon>
        <taxon>Flavobacteriales</taxon>
        <taxon>Flavobacteriaceae</taxon>
    </lineage>
</organism>
<comment type="caution">
    <text evidence="1">The sequence shown here is derived from an EMBL/GenBank/DDBJ whole genome shotgun (WGS) entry which is preliminary data.</text>
</comment>
<dbReference type="EMBL" id="FNUE01000002">
    <property type="protein sequence ID" value="SEE57696.1"/>
    <property type="molecule type" value="Genomic_DNA"/>
</dbReference>
<proteinExistence type="predicted"/>
<dbReference type="SUPFAM" id="SSF82171">
    <property type="entry name" value="DPP6 N-terminal domain-like"/>
    <property type="match status" value="1"/>
</dbReference>
<dbReference type="InterPro" id="IPR011659">
    <property type="entry name" value="WD40"/>
</dbReference>
<sequence>MKFKSYKYLKSLQSRMKKLIIKLSVLLIVIVLSACKNNNSKAKENDSSILETPYLGQKPPGLTPIPFAPGLVSTGLYEVNSAFTPDMKAFYFIRRGEEYKKSAFYEYKYNEINGEWEKSEIASPWIGRPVIAPNGQTMHLGDSYLKRTEAGWSELQKLAAPIVSNDSMYIMRLSSSANGTYYFDTYKENDPAFPIRYSRLIDGKHEEAIALPKAINTGTFLSHPFIAPDESYLLFDAKREDGFGDSDIYISFKQNDGTWGNAINLGDKINTNAWEASASITPNGKYLFFSRNVGSDKYENVDIFWVDAKIVYDLKTK</sequence>
<dbReference type="PROSITE" id="PS51257">
    <property type="entry name" value="PROKAR_LIPOPROTEIN"/>
    <property type="match status" value="1"/>
</dbReference>
<accession>A0A1H5JYS0</accession>
<reference evidence="1 2" key="1">
    <citation type="submission" date="2016-10" db="EMBL/GenBank/DDBJ databases">
        <authorList>
            <person name="Varghese N."/>
            <person name="Submissions S."/>
        </authorList>
    </citation>
    <scope>NUCLEOTIDE SEQUENCE [LARGE SCALE GENOMIC DNA]</scope>
    <source>
        <strain evidence="1 2">DSW-5</strain>
    </source>
</reference>
<gene>
    <name evidence="1" type="ORF">SAMN05444353_2479</name>
</gene>
<keyword evidence="2" id="KW-1185">Reference proteome</keyword>
<protein>
    <submittedName>
        <fullName evidence="1">WD40-like Beta Propeller Repeat</fullName>
    </submittedName>
</protein>